<sequence length="153" mass="16545">MTKGFCLPWRCKVPSRRKAVGHGSMSVSDPSKLDAISRTATSAQPASQADDLEESPISTSTLTLEAPLNNFSWLVLIDALRTLGDVCDTSLSLKWCLVGVVAMMETVDIVADSRDGFLEIAHKVEGFQVVLSLHVAKHGIPPVIETRLGRLSE</sequence>
<accession>A0A8E2AVX6</accession>
<reference evidence="1 2" key="1">
    <citation type="submission" date="2016-07" db="EMBL/GenBank/DDBJ databases">
        <title>Draft genome of the white-rot fungus Obba rivulosa 3A-2.</title>
        <authorList>
            <consortium name="DOE Joint Genome Institute"/>
            <person name="Miettinen O."/>
            <person name="Riley R."/>
            <person name="Acob R."/>
            <person name="Barry K."/>
            <person name="Cullen D."/>
            <person name="De Vries R."/>
            <person name="Hainaut M."/>
            <person name="Hatakka A."/>
            <person name="Henrissat B."/>
            <person name="Hilden K."/>
            <person name="Kuo R."/>
            <person name="Labutti K."/>
            <person name="Lipzen A."/>
            <person name="Makela M.R."/>
            <person name="Sandor L."/>
            <person name="Spatafora J.W."/>
            <person name="Grigoriev I.V."/>
            <person name="Hibbett D.S."/>
        </authorList>
    </citation>
    <scope>NUCLEOTIDE SEQUENCE [LARGE SCALE GENOMIC DNA]</scope>
    <source>
        <strain evidence="1 2">3A-2</strain>
    </source>
</reference>
<proteinExistence type="predicted"/>
<dbReference type="EMBL" id="KV722410">
    <property type="protein sequence ID" value="OCH90169.1"/>
    <property type="molecule type" value="Genomic_DNA"/>
</dbReference>
<dbReference type="AlphaFoldDB" id="A0A8E2AVX6"/>
<organism evidence="1 2">
    <name type="scientific">Obba rivulosa</name>
    <dbReference type="NCBI Taxonomy" id="1052685"/>
    <lineage>
        <taxon>Eukaryota</taxon>
        <taxon>Fungi</taxon>
        <taxon>Dikarya</taxon>
        <taxon>Basidiomycota</taxon>
        <taxon>Agaricomycotina</taxon>
        <taxon>Agaricomycetes</taxon>
        <taxon>Polyporales</taxon>
        <taxon>Gelatoporiaceae</taxon>
        <taxon>Obba</taxon>
    </lineage>
</organism>
<evidence type="ECO:0000313" key="1">
    <source>
        <dbReference type="EMBL" id="OCH90169.1"/>
    </source>
</evidence>
<dbReference type="Proteomes" id="UP000250043">
    <property type="component" value="Unassembled WGS sequence"/>
</dbReference>
<gene>
    <name evidence="1" type="ORF">OBBRIDRAFT_622962</name>
</gene>
<evidence type="ECO:0000313" key="2">
    <source>
        <dbReference type="Proteomes" id="UP000250043"/>
    </source>
</evidence>
<keyword evidence="2" id="KW-1185">Reference proteome</keyword>
<protein>
    <submittedName>
        <fullName evidence="1">Uncharacterized protein</fullName>
    </submittedName>
</protein>
<name>A0A8E2AVX6_9APHY</name>